<keyword evidence="3" id="KW-1185">Reference proteome</keyword>
<proteinExistence type="predicted"/>
<evidence type="ECO:0000313" key="2">
    <source>
        <dbReference type="EMBL" id="TPP10957.1"/>
    </source>
</evidence>
<comment type="caution">
    <text evidence="2">The sequence shown here is derived from an EMBL/GenBank/DDBJ whole genome shotgun (WGS) entry which is preliminary data.</text>
</comment>
<evidence type="ECO:0008006" key="4">
    <source>
        <dbReference type="Google" id="ProtNLM"/>
    </source>
</evidence>
<dbReference type="AlphaFoldDB" id="A0A504UBI2"/>
<dbReference type="RefSeq" id="WP_140827299.1">
    <property type="nucleotide sequence ID" value="NZ_VFYP01000001.1"/>
</dbReference>
<organism evidence="2 3">
    <name type="scientific">Rhizobium glycinendophyticum</name>
    <dbReference type="NCBI Taxonomy" id="2589807"/>
    <lineage>
        <taxon>Bacteria</taxon>
        <taxon>Pseudomonadati</taxon>
        <taxon>Pseudomonadota</taxon>
        <taxon>Alphaproteobacteria</taxon>
        <taxon>Hyphomicrobiales</taxon>
        <taxon>Rhizobiaceae</taxon>
        <taxon>Rhizobium/Agrobacterium group</taxon>
        <taxon>Rhizobium</taxon>
    </lineage>
</organism>
<evidence type="ECO:0000313" key="3">
    <source>
        <dbReference type="Proteomes" id="UP000316429"/>
    </source>
</evidence>
<reference evidence="2 3" key="1">
    <citation type="submission" date="2019-06" db="EMBL/GenBank/DDBJ databases">
        <title>Rhizobium sp. CL12 isolated from roots of soybean.</title>
        <authorList>
            <person name="Wang C."/>
        </authorList>
    </citation>
    <scope>NUCLEOTIDE SEQUENCE [LARGE SCALE GENOMIC DNA]</scope>
    <source>
        <strain evidence="2 3">CL12</strain>
    </source>
</reference>
<protein>
    <recommendedName>
        <fullName evidence="4">Lipoprotein</fullName>
    </recommendedName>
</protein>
<dbReference type="OrthoDB" id="8372022at2"/>
<name>A0A504UBI2_9HYPH</name>
<feature type="region of interest" description="Disordered" evidence="1">
    <location>
        <begin position="229"/>
        <end position="248"/>
    </location>
</feature>
<accession>A0A504UBI2</accession>
<sequence length="275" mass="28652">MSARSLRTAIAFGLVLCLASCASIQARMFPRPLVYYVRNVTVIADARLPLDLIAGVDARVSAAIAATRPPQGAERVVLMVKIDRLDHGDGARRRMERAHFTVTATSVDTGEPVAEGKYVVNAPTDDPRFARGALAEEIAARIRFDFSLAHPLVRSVPAPKTLSTRLKTDPEIVSAPTPLATPLMSGGSAPVKPALAAAPAVPTPPAAPKPTPVEMAAPPVLPVTTVEKPAYPDQPTLPVSAPKPGTTVEQGASGTVRLGGGCDPTVATDCLTPKL</sequence>
<dbReference type="Proteomes" id="UP000316429">
    <property type="component" value="Unassembled WGS sequence"/>
</dbReference>
<evidence type="ECO:0000256" key="1">
    <source>
        <dbReference type="SAM" id="MobiDB-lite"/>
    </source>
</evidence>
<dbReference type="EMBL" id="VFYP01000001">
    <property type="protein sequence ID" value="TPP10957.1"/>
    <property type="molecule type" value="Genomic_DNA"/>
</dbReference>
<gene>
    <name evidence="2" type="ORF">FJQ55_09000</name>
</gene>